<evidence type="ECO:0000256" key="6">
    <source>
        <dbReference type="RuleBase" id="RU003797"/>
    </source>
</evidence>
<dbReference type="InterPro" id="IPR046778">
    <property type="entry name" value="UPF0758_N"/>
</dbReference>
<keyword evidence="4" id="KW-0862">Zinc</keyword>
<dbReference type="Pfam" id="PF04002">
    <property type="entry name" value="RadC"/>
    <property type="match status" value="1"/>
</dbReference>
<dbReference type="AlphaFoldDB" id="A0A497E5Z9"/>
<dbReference type="Gene3D" id="3.40.140.10">
    <property type="entry name" value="Cytidine Deaminase, domain 2"/>
    <property type="match status" value="1"/>
</dbReference>
<reference evidence="8 9" key="1">
    <citation type="submission" date="2018-06" db="EMBL/GenBank/DDBJ databases">
        <title>Extensive metabolic versatility and redundancy in microbially diverse, dynamic hydrothermal sediments.</title>
        <authorList>
            <person name="Dombrowski N."/>
            <person name="Teske A."/>
            <person name="Baker B.J."/>
        </authorList>
    </citation>
    <scope>NUCLEOTIDE SEQUENCE [LARGE SCALE GENOMIC DNA]</scope>
    <source>
        <strain evidence="8">B47_G16</strain>
    </source>
</reference>
<dbReference type="Gene3D" id="1.10.150.20">
    <property type="entry name" value="5' to 3' exonuclease, C-terminal subdomain"/>
    <property type="match status" value="1"/>
</dbReference>
<evidence type="ECO:0000256" key="1">
    <source>
        <dbReference type="ARBA" id="ARBA00022670"/>
    </source>
</evidence>
<evidence type="ECO:0000256" key="5">
    <source>
        <dbReference type="ARBA" id="ARBA00023049"/>
    </source>
</evidence>
<dbReference type="PROSITE" id="PS01302">
    <property type="entry name" value="UPF0758"/>
    <property type="match status" value="1"/>
</dbReference>
<evidence type="ECO:0000256" key="4">
    <source>
        <dbReference type="ARBA" id="ARBA00022833"/>
    </source>
</evidence>
<dbReference type="GO" id="GO:0008237">
    <property type="term" value="F:metallopeptidase activity"/>
    <property type="evidence" value="ECO:0007669"/>
    <property type="project" value="UniProtKB-KW"/>
</dbReference>
<evidence type="ECO:0000313" key="8">
    <source>
        <dbReference type="EMBL" id="RLE10715.1"/>
    </source>
</evidence>
<dbReference type="EMBL" id="QMPZ01000003">
    <property type="protein sequence ID" value="RLE10715.1"/>
    <property type="molecule type" value="Genomic_DNA"/>
</dbReference>
<proteinExistence type="inferred from homology"/>
<dbReference type="InterPro" id="IPR001405">
    <property type="entry name" value="UPF0758"/>
</dbReference>
<dbReference type="Pfam" id="PF20582">
    <property type="entry name" value="UPF0758_N"/>
    <property type="match status" value="1"/>
</dbReference>
<accession>A0A497E5Z9</accession>
<keyword evidence="2" id="KW-0479">Metal-binding</keyword>
<dbReference type="GO" id="GO:0006508">
    <property type="term" value="P:proteolysis"/>
    <property type="evidence" value="ECO:0007669"/>
    <property type="project" value="UniProtKB-KW"/>
</dbReference>
<dbReference type="CDD" id="cd08071">
    <property type="entry name" value="MPN_DUF2466"/>
    <property type="match status" value="1"/>
</dbReference>
<protein>
    <recommendedName>
        <fullName evidence="7">MPN domain-containing protein</fullName>
    </recommendedName>
</protein>
<dbReference type="PANTHER" id="PTHR30471:SF3">
    <property type="entry name" value="UPF0758 PROTEIN YEES-RELATED"/>
    <property type="match status" value="1"/>
</dbReference>
<dbReference type="InterPro" id="IPR020891">
    <property type="entry name" value="UPF0758_CS"/>
</dbReference>
<dbReference type="InterPro" id="IPR025657">
    <property type="entry name" value="RadC_JAB"/>
</dbReference>
<keyword evidence="1" id="KW-0645">Protease</keyword>
<dbReference type="PANTHER" id="PTHR30471">
    <property type="entry name" value="DNA REPAIR PROTEIN RADC"/>
    <property type="match status" value="1"/>
</dbReference>
<dbReference type="InterPro" id="IPR010994">
    <property type="entry name" value="RuvA_2-like"/>
</dbReference>
<evidence type="ECO:0000256" key="2">
    <source>
        <dbReference type="ARBA" id="ARBA00022723"/>
    </source>
</evidence>
<dbReference type="GO" id="GO:0046872">
    <property type="term" value="F:metal ion binding"/>
    <property type="evidence" value="ECO:0007669"/>
    <property type="project" value="UniProtKB-KW"/>
</dbReference>
<dbReference type="PROSITE" id="PS50249">
    <property type="entry name" value="MPN"/>
    <property type="match status" value="1"/>
</dbReference>
<evidence type="ECO:0000259" key="7">
    <source>
        <dbReference type="PROSITE" id="PS50249"/>
    </source>
</evidence>
<dbReference type="NCBIfam" id="TIGR00608">
    <property type="entry name" value="radc"/>
    <property type="match status" value="1"/>
</dbReference>
<evidence type="ECO:0000313" key="9">
    <source>
        <dbReference type="Proteomes" id="UP000279422"/>
    </source>
</evidence>
<sequence>MGKLFKQIHSLKMEEKSKPHYLGHRERLRRRFQKAGAGGLHSYELLELLLTYAIPRKDVKPVAKRLIRRFGSLGAVFDASLEELEGVLDVGPSSAILIKLVKEILCVYLSEKMEGKDLLSSPRTAASFARAKLAALSYEAFMVIYLNVKNEVIDYEVVHEGTIDRAVIYPRRIIESALAHHAAGLLLVHNHPSGHPQASSEDKRITSTIAEAAEMVDIKVVDHIIVGKNGYFSFVEQGLESFLKP</sequence>
<comment type="similarity">
    <text evidence="6">Belongs to the UPF0758 family.</text>
</comment>
<name>A0A497E5Z9_UNCAE</name>
<feature type="domain" description="MPN" evidence="7">
    <location>
        <begin position="118"/>
        <end position="240"/>
    </location>
</feature>
<dbReference type="Proteomes" id="UP000279422">
    <property type="component" value="Unassembled WGS sequence"/>
</dbReference>
<evidence type="ECO:0000256" key="3">
    <source>
        <dbReference type="ARBA" id="ARBA00022801"/>
    </source>
</evidence>
<comment type="caution">
    <text evidence="8">The sequence shown here is derived from an EMBL/GenBank/DDBJ whole genome shotgun (WGS) entry which is preliminary data.</text>
</comment>
<dbReference type="InterPro" id="IPR037518">
    <property type="entry name" value="MPN"/>
</dbReference>
<keyword evidence="3" id="KW-0378">Hydrolase</keyword>
<dbReference type="NCBIfam" id="NF000642">
    <property type="entry name" value="PRK00024.1"/>
    <property type="match status" value="1"/>
</dbReference>
<dbReference type="SUPFAM" id="SSF47781">
    <property type="entry name" value="RuvA domain 2-like"/>
    <property type="match status" value="1"/>
</dbReference>
<organism evidence="8 9">
    <name type="scientific">Aerophobetes bacterium</name>
    <dbReference type="NCBI Taxonomy" id="2030807"/>
    <lineage>
        <taxon>Bacteria</taxon>
        <taxon>Candidatus Aerophobota</taxon>
    </lineage>
</organism>
<keyword evidence="5" id="KW-0482">Metalloprotease</keyword>
<gene>
    <name evidence="8" type="ORF">DRJ00_00550</name>
</gene>